<dbReference type="GO" id="GO:0003844">
    <property type="term" value="F:1,4-alpha-glucan branching enzyme activity"/>
    <property type="evidence" value="ECO:0007669"/>
    <property type="project" value="InterPro"/>
</dbReference>
<organism evidence="9 10">
    <name type="scientific">Herpetosiphon aurantiacus (strain ATCC 23779 / DSM 785 / 114-95)</name>
    <dbReference type="NCBI Taxonomy" id="316274"/>
    <lineage>
        <taxon>Bacteria</taxon>
        <taxon>Bacillati</taxon>
        <taxon>Chloroflexota</taxon>
        <taxon>Chloroflexia</taxon>
        <taxon>Herpetosiphonales</taxon>
        <taxon>Herpetosiphonaceae</taxon>
        <taxon>Herpetosiphon</taxon>
    </lineage>
</organism>
<feature type="active site" description="Nucleophile" evidence="3">
    <location>
        <position position="277"/>
    </location>
</feature>
<dbReference type="BioCyc" id="HAUR316274:GHYA-4516-MONOMER"/>
<evidence type="ECO:0008006" key="11">
    <source>
        <dbReference type="Google" id="ProtNLM"/>
    </source>
</evidence>
<gene>
    <name evidence="9" type="ordered locus">Haur_4461</name>
</gene>
<feature type="active site" description="Proton donor" evidence="3">
    <location>
        <position position="466"/>
    </location>
</feature>
<evidence type="ECO:0000313" key="9">
    <source>
        <dbReference type="EMBL" id="ABX07093.1"/>
    </source>
</evidence>
<dbReference type="SUPFAM" id="SSF88688">
    <property type="entry name" value="Families 57/38 glycoside transferase middle domain"/>
    <property type="match status" value="1"/>
</dbReference>
<dbReference type="InterPro" id="IPR037090">
    <property type="entry name" value="57_glycoside_trans_central"/>
</dbReference>
<evidence type="ECO:0000256" key="1">
    <source>
        <dbReference type="ARBA" id="ARBA00006821"/>
    </source>
</evidence>
<dbReference type="InterPro" id="IPR027291">
    <property type="entry name" value="Glyco_hydro_38_N_sf"/>
</dbReference>
<dbReference type="CDD" id="cd10816">
    <property type="entry name" value="GH57N_BE_TK1436_like"/>
    <property type="match status" value="1"/>
</dbReference>
<dbReference type="PANTHER" id="PTHR41695">
    <property type="entry name" value="1,4-ALPHA-GLUCAN BRANCHING ENZYME RV3031-RELATED"/>
    <property type="match status" value="1"/>
</dbReference>
<dbReference type="PANTHER" id="PTHR41695:SF1">
    <property type="entry name" value="1,4-ALPHA-GLUCAN BRANCHING ENZYME TK1436"/>
    <property type="match status" value="1"/>
</dbReference>
<proteinExistence type="inferred from homology"/>
<dbReference type="AlphaFoldDB" id="A9AZN9"/>
<dbReference type="InterPro" id="IPR028995">
    <property type="entry name" value="Glyco_hydro_57/38_cen_sf"/>
</dbReference>
<feature type="binding site" evidence="4">
    <location>
        <position position="373"/>
    </location>
    <ligand>
        <name>substrate</name>
    </ligand>
</feature>
<dbReference type="HOGENOM" id="CLU_008192_1_0_0"/>
<dbReference type="KEGG" id="hau:Haur_4461"/>
<evidence type="ECO:0000259" key="8">
    <source>
        <dbReference type="Pfam" id="PF09210"/>
    </source>
</evidence>
<evidence type="ECO:0000256" key="6">
    <source>
        <dbReference type="SAM" id="MobiDB-lite"/>
    </source>
</evidence>
<dbReference type="GO" id="GO:0005576">
    <property type="term" value="C:extracellular region"/>
    <property type="evidence" value="ECO:0007669"/>
    <property type="project" value="TreeGrafter"/>
</dbReference>
<dbReference type="Gene3D" id="1.20.1430.10">
    <property type="entry name" value="Families 57/38 glycoside transferase, middle domain"/>
    <property type="match status" value="1"/>
</dbReference>
<evidence type="ECO:0000256" key="5">
    <source>
        <dbReference type="RuleBase" id="RU361196"/>
    </source>
</evidence>
<reference evidence="9 10" key="1">
    <citation type="journal article" date="2011" name="Stand. Genomic Sci.">
        <title>Complete genome sequence of the filamentous gliding predatory bacterium Herpetosiphon aurantiacus type strain (114-95(T)).</title>
        <authorList>
            <person name="Kiss H."/>
            <person name="Nett M."/>
            <person name="Domin N."/>
            <person name="Martin K."/>
            <person name="Maresca J.A."/>
            <person name="Copeland A."/>
            <person name="Lapidus A."/>
            <person name="Lucas S."/>
            <person name="Berry K.W."/>
            <person name="Glavina Del Rio T."/>
            <person name="Dalin E."/>
            <person name="Tice H."/>
            <person name="Pitluck S."/>
            <person name="Richardson P."/>
            <person name="Bruce D."/>
            <person name="Goodwin L."/>
            <person name="Han C."/>
            <person name="Detter J.C."/>
            <person name="Schmutz J."/>
            <person name="Brettin T."/>
            <person name="Land M."/>
            <person name="Hauser L."/>
            <person name="Kyrpides N.C."/>
            <person name="Ivanova N."/>
            <person name="Goker M."/>
            <person name="Woyke T."/>
            <person name="Klenk H.P."/>
            <person name="Bryant D.A."/>
        </authorList>
    </citation>
    <scope>NUCLEOTIDE SEQUENCE [LARGE SCALE GENOMIC DNA]</scope>
    <source>
        <strain evidence="10">ATCC 23779 / DSM 785 / 114-95</strain>
    </source>
</reference>
<evidence type="ECO:0000256" key="3">
    <source>
        <dbReference type="PIRSR" id="PIRSR640042-1"/>
    </source>
</evidence>
<keyword evidence="2 5" id="KW-0119">Carbohydrate metabolism</keyword>
<name>A9AZN9_HERA2</name>
<dbReference type="CAZy" id="GH57">
    <property type="family name" value="Glycoside Hydrolase Family 57"/>
</dbReference>
<feature type="binding site" evidence="4">
    <location>
        <position position="519"/>
    </location>
    <ligand>
        <name>substrate</name>
    </ligand>
</feature>
<comment type="similarity">
    <text evidence="1 5">Belongs to the glycosyl hydrolase 57 family.</text>
</comment>
<feature type="region of interest" description="Disordered" evidence="6">
    <location>
        <begin position="156"/>
        <end position="185"/>
    </location>
</feature>
<dbReference type="SUPFAM" id="SSF88713">
    <property type="entry name" value="Glycoside hydrolase/deacetylase"/>
    <property type="match status" value="1"/>
</dbReference>
<dbReference type="STRING" id="316274.Haur_4461"/>
<dbReference type="EMBL" id="CP000875">
    <property type="protein sequence ID" value="ABX07093.1"/>
    <property type="molecule type" value="Genomic_DNA"/>
</dbReference>
<dbReference type="Pfam" id="PF09210">
    <property type="entry name" value="BE_C"/>
    <property type="match status" value="1"/>
</dbReference>
<accession>A9AZN9</accession>
<feature type="domain" description="1,4-alpha-glucan branching enzyme C-terminal" evidence="8">
    <location>
        <begin position="540"/>
        <end position="641"/>
    </location>
</feature>
<dbReference type="Pfam" id="PF03065">
    <property type="entry name" value="Glyco_hydro_57"/>
    <property type="match status" value="1"/>
</dbReference>
<dbReference type="eggNOG" id="COG1543">
    <property type="taxonomic scope" value="Bacteria"/>
</dbReference>
<evidence type="ECO:0000259" key="7">
    <source>
        <dbReference type="Pfam" id="PF03065"/>
    </source>
</evidence>
<dbReference type="InParanoid" id="A9AZN9"/>
<feature type="domain" description="Glycoside hydrolase family 57 N-terminal" evidence="7">
    <location>
        <begin position="8"/>
        <end position="514"/>
    </location>
</feature>
<keyword evidence="10" id="KW-1185">Reference proteome</keyword>
<protein>
    <recommendedName>
        <fullName evidence="11">Glycoside hydrolase family 57</fullName>
    </recommendedName>
</protein>
<dbReference type="InterPro" id="IPR015293">
    <property type="entry name" value="BE_C"/>
</dbReference>
<evidence type="ECO:0000256" key="2">
    <source>
        <dbReference type="ARBA" id="ARBA00023277"/>
    </source>
</evidence>
<evidence type="ECO:0000313" key="10">
    <source>
        <dbReference type="Proteomes" id="UP000000787"/>
    </source>
</evidence>
<dbReference type="Gene3D" id="3.20.110.10">
    <property type="entry name" value="Glycoside hydrolase 38, N terminal domain"/>
    <property type="match status" value="2"/>
</dbReference>
<dbReference type="Proteomes" id="UP000000787">
    <property type="component" value="Chromosome"/>
</dbReference>
<feature type="compositionally biased region" description="Acidic residues" evidence="6">
    <location>
        <begin position="162"/>
        <end position="178"/>
    </location>
</feature>
<feature type="binding site" evidence="4">
    <location>
        <position position="579"/>
    </location>
    <ligand>
        <name>substrate</name>
    </ligand>
</feature>
<dbReference type="GO" id="GO:0030979">
    <property type="term" value="P:alpha-glucan biosynthetic process"/>
    <property type="evidence" value="ECO:0007669"/>
    <property type="project" value="InterPro"/>
</dbReference>
<dbReference type="InterPro" id="IPR011330">
    <property type="entry name" value="Glyco_hydro/deAcase_b/a-brl"/>
</dbReference>
<feature type="binding site" evidence="4">
    <location>
        <position position="390"/>
    </location>
    <ligand>
        <name>substrate</name>
    </ligand>
</feature>
<evidence type="ECO:0000256" key="4">
    <source>
        <dbReference type="PIRSR" id="PIRSR640042-2"/>
    </source>
</evidence>
<sequence length="649" mass="72794">MPKQGAFTFVLHSHLPYCRKAGRWPHGEEWIHEAASETYIPLLNALNDLINDGVTPRLTIGITPILTEQLADPTILHNFEEYLDEKITAAQADMDRLADVQAVWDAAQVAEPETEPTPLLSSEELESLISKSDALLSSTAGDAPAPLHAGLLSATAAASTEAEADDEAESEETEEAAVEEPAPIEQPDPHKAYLAMWYRDWYSMIKRSFIERYNRDIVGAFRQLQDAGYIEIITCGATHGYLPLVSRDSTIYAQIAVAVQSYERHYGRKPKAIWLPECAYRPAYYPENPSETERKPGIEEFLEAQGIECFFVETTTIEGGAPMDKAEGKILGPYGDTLRRYVVPVSREIPPTGNSTLQPYLVGLSDKVAAIGRHHKTGLQVWSAEWGYPGEANYREFHRKDSESGMQYWRITGPKVDLGYKDYYHPDWVNDKVNAHAEHFTGLVQQVISEYRGQTGRYGLISSNYDTELFGHWWFEGVDWMREVLRRLATNPDIDLTTASEYIASNPPRESLNLPESSWGSNGTHQTWLNPETEWMWPIIHAAEKRMEGLVASYPQADGALAEALAQTARELLLLQSSDWPFLVTTGQAQDYATKRFNEHVDRYNQLADAIEANDVGLMAELTASFNELDNPFPTIDYHVFAAREGSAA</sequence>
<dbReference type="InterPro" id="IPR040042">
    <property type="entry name" value="Branching_enz_MT3115-like"/>
</dbReference>
<dbReference type="InterPro" id="IPR004300">
    <property type="entry name" value="Glyco_hydro_57_N"/>
</dbReference>